<dbReference type="SMART" id="SM00474">
    <property type="entry name" value="35EXOc"/>
    <property type="match status" value="1"/>
</dbReference>
<comment type="caution">
    <text evidence="3">The sequence shown here is derived from an EMBL/GenBank/DDBJ whole genome shotgun (WGS) entry which is preliminary data.</text>
</comment>
<protein>
    <recommendedName>
        <fullName evidence="1">3'-5' exonuclease domain-containing protein</fullName>
    </recommendedName>
</protein>
<name>A0A7J6M2R3_PEROL</name>
<sequence>MLIVHPTRATHLARRFRPFCTHAPGTDDPCRYKTALIPEGTIEPLRRGLASALSEGRVRTKLPKYLGFIDTAEKAKSALPSILANDVVGVDCEGVGLSRWGRLCVMQISAGDTVFVCDALRAGVIESLRPVLEASHIRKVFHDCREDSAALWEQFSIKLEGVYDTQTAHLLLLKRQSQAQYHISLDDLCVKIFGVRLGTIKGEESAEGVVAKMAQDPNVWFYRPLQPDMVSYAARDVMCLPLLKELMSRPGLFPREESTSSSVGVALLGESEVMARSEEHVAYCHLNEHIRRPRELEKRGRRLDALLTAVNSSGMYFKLNCGRQGVVCRPESMAKMHDLQVGDVVQCYVSGWNPSGSVIFLERYERGTREAAMIDTVHEIRHPDMTSPEGMYGRSTTALLQKLDDKRPLTRGF</sequence>
<dbReference type="AlphaFoldDB" id="A0A7J6M2R3"/>
<dbReference type="GO" id="GO:0006139">
    <property type="term" value="P:nucleobase-containing compound metabolic process"/>
    <property type="evidence" value="ECO:0007669"/>
    <property type="project" value="InterPro"/>
</dbReference>
<organism evidence="3 5">
    <name type="scientific">Perkinsus olseni</name>
    <name type="common">Perkinsus atlanticus</name>
    <dbReference type="NCBI Taxonomy" id="32597"/>
    <lineage>
        <taxon>Eukaryota</taxon>
        <taxon>Sar</taxon>
        <taxon>Alveolata</taxon>
        <taxon>Perkinsozoa</taxon>
        <taxon>Perkinsea</taxon>
        <taxon>Perkinsida</taxon>
        <taxon>Perkinsidae</taxon>
        <taxon>Perkinsus</taxon>
    </lineage>
</organism>
<dbReference type="Proteomes" id="UP000570595">
    <property type="component" value="Unassembled WGS sequence"/>
</dbReference>
<dbReference type="InterPro" id="IPR012337">
    <property type="entry name" value="RNaseH-like_sf"/>
</dbReference>
<dbReference type="InterPro" id="IPR036397">
    <property type="entry name" value="RNaseH_sf"/>
</dbReference>
<reference evidence="4 5" key="1">
    <citation type="submission" date="2020-04" db="EMBL/GenBank/DDBJ databases">
        <title>Perkinsus olseni comparative genomics.</title>
        <authorList>
            <person name="Bogema D.R."/>
        </authorList>
    </citation>
    <scope>NUCLEOTIDE SEQUENCE [LARGE SCALE GENOMIC DNA]</scope>
    <source>
        <strain evidence="2">ATCC PRA-179</strain>
        <strain evidence="3">ATCC PRA-31</strain>
    </source>
</reference>
<dbReference type="InterPro" id="IPR002562">
    <property type="entry name" value="3'-5'_exonuclease_dom"/>
</dbReference>
<accession>A0A7J6M2R3</accession>
<dbReference type="Pfam" id="PF01612">
    <property type="entry name" value="DNA_pol_A_exo1"/>
    <property type="match status" value="1"/>
</dbReference>
<dbReference type="GO" id="GO:0008408">
    <property type="term" value="F:3'-5' exonuclease activity"/>
    <property type="evidence" value="ECO:0007669"/>
    <property type="project" value="InterPro"/>
</dbReference>
<dbReference type="PANTHER" id="PTHR46814">
    <property type="entry name" value="EGALITARIAN, ISOFORM B"/>
    <property type="match status" value="1"/>
</dbReference>
<dbReference type="SUPFAM" id="SSF53098">
    <property type="entry name" value="Ribonuclease H-like"/>
    <property type="match status" value="1"/>
</dbReference>
<dbReference type="EMBL" id="JABANN010000221">
    <property type="protein sequence ID" value="KAF4665829.1"/>
    <property type="molecule type" value="Genomic_DNA"/>
</dbReference>
<proteinExistence type="predicted"/>
<evidence type="ECO:0000313" key="2">
    <source>
        <dbReference type="EMBL" id="KAF4660746.1"/>
    </source>
</evidence>
<evidence type="ECO:0000313" key="4">
    <source>
        <dbReference type="Proteomes" id="UP000570595"/>
    </source>
</evidence>
<evidence type="ECO:0000259" key="1">
    <source>
        <dbReference type="SMART" id="SM00474"/>
    </source>
</evidence>
<feature type="domain" description="3'-5' exonuclease" evidence="1">
    <location>
        <begin position="66"/>
        <end position="252"/>
    </location>
</feature>
<evidence type="ECO:0000313" key="3">
    <source>
        <dbReference type="EMBL" id="KAF4665829.1"/>
    </source>
</evidence>
<dbReference type="Gene3D" id="3.30.420.10">
    <property type="entry name" value="Ribonuclease H-like superfamily/Ribonuclease H"/>
    <property type="match status" value="1"/>
</dbReference>
<dbReference type="PANTHER" id="PTHR46814:SF1">
    <property type="entry name" value="EGALITARIAN, ISOFORM B"/>
    <property type="match status" value="1"/>
</dbReference>
<dbReference type="Proteomes" id="UP000572268">
    <property type="component" value="Unassembled WGS sequence"/>
</dbReference>
<dbReference type="OrthoDB" id="26838at2759"/>
<gene>
    <name evidence="3" type="ORF">FOL46_003441</name>
    <name evidence="2" type="ORF">FOZ61_003796</name>
</gene>
<dbReference type="GO" id="GO:0003676">
    <property type="term" value="F:nucleic acid binding"/>
    <property type="evidence" value="ECO:0007669"/>
    <property type="project" value="InterPro"/>
</dbReference>
<evidence type="ECO:0000313" key="5">
    <source>
        <dbReference type="Proteomes" id="UP000572268"/>
    </source>
</evidence>
<dbReference type="EMBL" id="JABAHT010000220">
    <property type="protein sequence ID" value="KAF4660746.1"/>
    <property type="molecule type" value="Genomic_DNA"/>
</dbReference>